<protein>
    <submittedName>
        <fullName evidence="1">Uncharacterized protein</fullName>
    </submittedName>
</protein>
<dbReference type="RefSeq" id="WP_203353049.1">
    <property type="nucleotide sequence ID" value="NZ_CP069127.1"/>
</dbReference>
<sequence length="99" mass="11685">MALSFDQKIAIFEDSQYGMERYSIKPDKTNFRYKGKVIVREMYKGSTVAYVWGKDIAEFTDRYRVDERGWIHVHDFNEDEIRDLLVQVLAIQDKIGTGE</sequence>
<dbReference type="Proteomes" id="UP000596248">
    <property type="component" value="Chromosome"/>
</dbReference>
<evidence type="ECO:0000313" key="1">
    <source>
        <dbReference type="EMBL" id="QRG65980.1"/>
    </source>
</evidence>
<accession>A0ABX7FLW1</accession>
<name>A0ABX7FLW1_BRECH</name>
<gene>
    <name evidence="1" type="ORF">JNE38_20700</name>
</gene>
<organism evidence="1 2">
    <name type="scientific">Brevibacillus choshinensis</name>
    <dbReference type="NCBI Taxonomy" id="54911"/>
    <lineage>
        <taxon>Bacteria</taxon>
        <taxon>Bacillati</taxon>
        <taxon>Bacillota</taxon>
        <taxon>Bacilli</taxon>
        <taxon>Bacillales</taxon>
        <taxon>Paenibacillaceae</taxon>
        <taxon>Brevibacillus</taxon>
    </lineage>
</organism>
<keyword evidence="2" id="KW-1185">Reference proteome</keyword>
<evidence type="ECO:0000313" key="2">
    <source>
        <dbReference type="Proteomes" id="UP000596248"/>
    </source>
</evidence>
<proteinExistence type="predicted"/>
<reference evidence="1 2" key="1">
    <citation type="submission" date="2021-01" db="EMBL/GenBank/DDBJ databases">
        <title>Identification of strong promoters based on the transcriptome of Brevibacillus choshinensis.</title>
        <authorList>
            <person name="Yao D."/>
            <person name="Zhang K."/>
            <person name="Wu J."/>
        </authorList>
    </citation>
    <scope>NUCLEOTIDE SEQUENCE [LARGE SCALE GENOMIC DNA]</scope>
    <source>
        <strain evidence="1 2">HPD31-SP3</strain>
    </source>
</reference>
<dbReference type="EMBL" id="CP069127">
    <property type="protein sequence ID" value="QRG65980.1"/>
    <property type="molecule type" value="Genomic_DNA"/>
</dbReference>